<dbReference type="GO" id="GO:0000160">
    <property type="term" value="P:phosphorelay signal transduction system"/>
    <property type="evidence" value="ECO:0007669"/>
    <property type="project" value="UniProtKB-KW"/>
</dbReference>
<dbReference type="InterPro" id="IPR050428">
    <property type="entry name" value="TCS_sensor_his_kinase"/>
</dbReference>
<dbReference type="SMART" id="SM00304">
    <property type="entry name" value="HAMP"/>
    <property type="match status" value="1"/>
</dbReference>
<dbReference type="SUPFAM" id="SSF158472">
    <property type="entry name" value="HAMP domain-like"/>
    <property type="match status" value="1"/>
</dbReference>
<dbReference type="InterPro" id="IPR003660">
    <property type="entry name" value="HAMP_dom"/>
</dbReference>
<keyword evidence="7" id="KW-1133">Transmembrane helix</keyword>
<dbReference type="PANTHER" id="PTHR45436">
    <property type="entry name" value="SENSOR HISTIDINE KINASE YKOH"/>
    <property type="match status" value="1"/>
</dbReference>
<keyword evidence="7" id="KW-0812">Transmembrane</keyword>
<name>A0A6J7HZY5_9ZZZZ</name>
<dbReference type="EMBL" id="CAFBMR010000084">
    <property type="protein sequence ID" value="CAB4924069.1"/>
    <property type="molecule type" value="Genomic_DNA"/>
</dbReference>
<keyword evidence="7" id="KW-0472">Membrane</keyword>
<dbReference type="GO" id="GO:0004673">
    <property type="term" value="F:protein histidine kinase activity"/>
    <property type="evidence" value="ECO:0007669"/>
    <property type="project" value="UniProtKB-EC"/>
</dbReference>
<keyword evidence="4" id="KW-0808">Transferase</keyword>
<feature type="domain" description="HAMP" evidence="8">
    <location>
        <begin position="246"/>
        <end position="302"/>
    </location>
</feature>
<evidence type="ECO:0000259" key="8">
    <source>
        <dbReference type="PROSITE" id="PS50885"/>
    </source>
</evidence>
<proteinExistence type="predicted"/>
<organism evidence="9">
    <name type="scientific">freshwater metagenome</name>
    <dbReference type="NCBI Taxonomy" id="449393"/>
    <lineage>
        <taxon>unclassified sequences</taxon>
        <taxon>metagenomes</taxon>
        <taxon>ecological metagenomes</taxon>
    </lineage>
</organism>
<dbReference type="PANTHER" id="PTHR45436:SF5">
    <property type="entry name" value="SENSOR HISTIDINE KINASE TRCS"/>
    <property type="match status" value="1"/>
</dbReference>
<dbReference type="AlphaFoldDB" id="A0A6J7HZY5"/>
<reference evidence="9" key="1">
    <citation type="submission" date="2020-05" db="EMBL/GenBank/DDBJ databases">
        <authorList>
            <person name="Chiriac C."/>
            <person name="Salcher M."/>
            <person name="Ghai R."/>
            <person name="Kavagutti S V."/>
        </authorList>
    </citation>
    <scope>NUCLEOTIDE SEQUENCE</scope>
</reference>
<evidence type="ECO:0000256" key="4">
    <source>
        <dbReference type="ARBA" id="ARBA00022679"/>
    </source>
</evidence>
<dbReference type="EC" id="2.7.13.3" evidence="2"/>
<evidence type="ECO:0000256" key="7">
    <source>
        <dbReference type="SAM" id="Phobius"/>
    </source>
</evidence>
<accession>A0A6J7HZY5</accession>
<dbReference type="Pfam" id="PF00672">
    <property type="entry name" value="HAMP"/>
    <property type="match status" value="1"/>
</dbReference>
<protein>
    <recommendedName>
        <fullName evidence="2">histidine kinase</fullName>
        <ecNumber evidence="2">2.7.13.3</ecNumber>
    </recommendedName>
</protein>
<keyword evidence="6" id="KW-0902">Two-component regulatory system</keyword>
<dbReference type="CDD" id="cd06225">
    <property type="entry name" value="HAMP"/>
    <property type="match status" value="1"/>
</dbReference>
<dbReference type="PROSITE" id="PS50885">
    <property type="entry name" value="HAMP"/>
    <property type="match status" value="1"/>
</dbReference>
<comment type="catalytic activity">
    <reaction evidence="1">
        <text>ATP + protein L-histidine = ADP + protein N-phospho-L-histidine.</text>
        <dbReference type="EC" id="2.7.13.3"/>
    </reaction>
</comment>
<feature type="transmembrane region" description="Helical" evidence="7">
    <location>
        <begin position="226"/>
        <end position="244"/>
    </location>
</feature>
<dbReference type="Gene3D" id="6.10.340.10">
    <property type="match status" value="1"/>
</dbReference>
<keyword evidence="3" id="KW-0597">Phosphoprotein</keyword>
<evidence type="ECO:0000256" key="2">
    <source>
        <dbReference type="ARBA" id="ARBA00012438"/>
    </source>
</evidence>
<evidence type="ECO:0000256" key="5">
    <source>
        <dbReference type="ARBA" id="ARBA00022777"/>
    </source>
</evidence>
<evidence type="ECO:0000256" key="3">
    <source>
        <dbReference type="ARBA" id="ARBA00022553"/>
    </source>
</evidence>
<evidence type="ECO:0000256" key="1">
    <source>
        <dbReference type="ARBA" id="ARBA00000085"/>
    </source>
</evidence>
<gene>
    <name evidence="9" type="ORF">UFOPK3610_01579</name>
</gene>
<evidence type="ECO:0000256" key="6">
    <source>
        <dbReference type="ARBA" id="ARBA00023012"/>
    </source>
</evidence>
<keyword evidence="5" id="KW-0418">Kinase</keyword>
<feature type="transmembrane region" description="Helical" evidence="7">
    <location>
        <begin position="24"/>
        <end position="44"/>
    </location>
</feature>
<sequence>MTEVVATAPTPGSTSRRFSLRWKLLATFAGVFTVVFAFLAVWIFQYTTTTTTQRLQTQLENAAVGGAQTLNGDEFATMIATVPAIKDPANPTGLGYPTEPTFKRIAQQLLNINTLVPDANPYTYYRDPADGQLYFAVSAGAVVDPPIGVPYKVKVSEIVNESTEALMEEGLASTVRQEPYTDDYGSWISTYTPIFTSDGKTVVGAIGVDYPLTYVSQVQRDVQNRLYPVLAVAYIVLLALVLLLSTTLTRPLKRLTAATGRIASGEYDLDVKSMVPSRLPDELYTLAESVAAMAEKVGARERSLTREVQRLKVEIDSVKREEAVREITDSDFFSDLKIKAEQMRVRMQEDEQSS</sequence>
<evidence type="ECO:0000313" key="9">
    <source>
        <dbReference type="EMBL" id="CAB4924069.1"/>
    </source>
</evidence>
<dbReference type="GO" id="GO:0005886">
    <property type="term" value="C:plasma membrane"/>
    <property type="evidence" value="ECO:0007669"/>
    <property type="project" value="TreeGrafter"/>
</dbReference>